<gene>
    <name evidence="8" type="ORF">SAMN05444340_11440</name>
</gene>
<dbReference type="SUPFAM" id="SSF51905">
    <property type="entry name" value="FAD/NAD(P)-binding domain"/>
    <property type="match status" value="1"/>
</dbReference>
<dbReference type="Pfam" id="PF01593">
    <property type="entry name" value="Amino_oxidase"/>
    <property type="match status" value="1"/>
</dbReference>
<comment type="catalytic activity">
    <reaction evidence="6">
        <text>L-tryptophan + O2 = indole-3-acetamide + CO2 + H2O</text>
        <dbReference type="Rhea" id="RHEA:16165"/>
        <dbReference type="ChEBI" id="CHEBI:15377"/>
        <dbReference type="ChEBI" id="CHEBI:15379"/>
        <dbReference type="ChEBI" id="CHEBI:16031"/>
        <dbReference type="ChEBI" id="CHEBI:16526"/>
        <dbReference type="ChEBI" id="CHEBI:57912"/>
        <dbReference type="EC" id="1.13.12.3"/>
    </reaction>
</comment>
<dbReference type="GO" id="GO:0001716">
    <property type="term" value="F:L-amino-acid oxidase activity"/>
    <property type="evidence" value="ECO:0007669"/>
    <property type="project" value="TreeGrafter"/>
</dbReference>
<sequence length="524" mass="58566">MTMTRRELLTTIGVTAGTGAMYTAMASLGFAQESSYTGPVELTGDPGGARVLVLGAGLAGMTAAMELRAAGYEVQVLEYREKAGGRCWTLRGGDTYTELGGATQEVDFEEGNYFNPGPWRIPYNHHAILDYCRRLGVELQPFIQENHNAYLHRSDAFDGKPQRYREVASDFRGHVAELLAKATNGGALDEEVTEEDRALLLEALRDYGSLTEEYEYVMSEETSDFRGFERWPGGGRNAEGVPSQPMDLETLLDSRLWRWLPDAETVHHQQAIFQPVGGMDRIAQAFEREVGDLITYNAKVVTLHQDENGVTASYVDAQEPGEVTEVTADWCVCTIPFSILGQIQHNFSGTKAQAISTMYYAGGFKAGLEFKRRFWEEDEHIYGGITYTDLPISLISYPSNDYLSQGGGVLLGAYNWGANAYQFNAMQPEERTKWVVEYGSRIHPQYTEEFKTGVSVPWHKVPWVLGCYGIWEDRERDYEETARMGEGERIALAGEHLSYLPGWQEGAILSALDAIQQLHERATQ</sequence>
<dbReference type="AlphaFoldDB" id="A0A1H3LTC8"/>
<dbReference type="GO" id="GO:0050361">
    <property type="term" value="F:tryptophan 2-monooxygenase activity"/>
    <property type="evidence" value="ECO:0007669"/>
    <property type="project" value="UniProtKB-EC"/>
</dbReference>
<dbReference type="GO" id="GO:0009063">
    <property type="term" value="P:amino acid catabolic process"/>
    <property type="evidence" value="ECO:0007669"/>
    <property type="project" value="TreeGrafter"/>
</dbReference>
<keyword evidence="9" id="KW-1185">Reference proteome</keyword>
<dbReference type="InterPro" id="IPR002937">
    <property type="entry name" value="Amino_oxidase"/>
</dbReference>
<dbReference type="InterPro" id="IPR006311">
    <property type="entry name" value="TAT_signal"/>
</dbReference>
<dbReference type="RefSeq" id="WP_245710898.1">
    <property type="nucleotide sequence ID" value="NZ_FNPF01000014.1"/>
</dbReference>
<dbReference type="PANTHER" id="PTHR10742:SF342">
    <property type="entry name" value="AMINE OXIDASE"/>
    <property type="match status" value="1"/>
</dbReference>
<accession>A0A1H3LTC8</accession>
<dbReference type="SUPFAM" id="SSF54373">
    <property type="entry name" value="FAD-linked reductases, C-terminal domain"/>
    <property type="match status" value="1"/>
</dbReference>
<keyword evidence="5" id="KW-0073">Auxin biosynthesis</keyword>
<proteinExistence type="inferred from homology"/>
<dbReference type="PANTHER" id="PTHR10742">
    <property type="entry name" value="FLAVIN MONOAMINE OXIDASE"/>
    <property type="match status" value="1"/>
</dbReference>
<dbReference type="EC" id="1.13.12.3" evidence="3"/>
<dbReference type="EMBL" id="FNPF01000014">
    <property type="protein sequence ID" value="SDY67339.1"/>
    <property type="molecule type" value="Genomic_DNA"/>
</dbReference>
<evidence type="ECO:0000256" key="5">
    <source>
        <dbReference type="ARBA" id="ARBA00023070"/>
    </source>
</evidence>
<dbReference type="Gene3D" id="1.20.1440.240">
    <property type="match status" value="1"/>
</dbReference>
<dbReference type="Gene3D" id="3.90.660.10">
    <property type="match status" value="1"/>
</dbReference>
<evidence type="ECO:0000256" key="1">
    <source>
        <dbReference type="ARBA" id="ARBA00004814"/>
    </source>
</evidence>
<evidence type="ECO:0000256" key="4">
    <source>
        <dbReference type="ARBA" id="ARBA00017871"/>
    </source>
</evidence>
<evidence type="ECO:0000256" key="2">
    <source>
        <dbReference type="ARBA" id="ARBA00005833"/>
    </source>
</evidence>
<evidence type="ECO:0000256" key="6">
    <source>
        <dbReference type="ARBA" id="ARBA00047321"/>
    </source>
</evidence>
<evidence type="ECO:0000259" key="7">
    <source>
        <dbReference type="Pfam" id="PF01593"/>
    </source>
</evidence>
<comment type="pathway">
    <text evidence="1">Plant hormone metabolism; auxin biosynthesis.</text>
</comment>
<comment type="similarity">
    <text evidence="2">Belongs to the tryptophan 2-monooxygenase family.</text>
</comment>
<reference evidence="8 9" key="1">
    <citation type="submission" date="2016-10" db="EMBL/GenBank/DDBJ databases">
        <authorList>
            <person name="de Groot N.N."/>
        </authorList>
    </citation>
    <scope>NUCLEOTIDE SEQUENCE [LARGE SCALE GENOMIC DNA]</scope>
    <source>
        <strain evidence="8 9">DSM 26880</strain>
    </source>
</reference>
<dbReference type="Proteomes" id="UP000199286">
    <property type="component" value="Unassembled WGS sequence"/>
</dbReference>
<feature type="domain" description="Amine oxidase" evidence="7">
    <location>
        <begin position="58"/>
        <end position="514"/>
    </location>
</feature>
<evidence type="ECO:0000313" key="9">
    <source>
        <dbReference type="Proteomes" id="UP000199286"/>
    </source>
</evidence>
<evidence type="ECO:0000256" key="3">
    <source>
        <dbReference type="ARBA" id="ARBA00012535"/>
    </source>
</evidence>
<dbReference type="STRING" id="321339.SAMN05444340_11440"/>
<name>A0A1H3LTC8_9RHOB</name>
<dbReference type="InterPro" id="IPR036188">
    <property type="entry name" value="FAD/NAD-bd_sf"/>
</dbReference>
<dbReference type="Gene3D" id="3.50.50.60">
    <property type="entry name" value="FAD/NAD(P)-binding domain"/>
    <property type="match status" value="1"/>
</dbReference>
<dbReference type="PROSITE" id="PS51318">
    <property type="entry name" value="TAT"/>
    <property type="match status" value="1"/>
</dbReference>
<dbReference type="GO" id="GO:0009851">
    <property type="term" value="P:auxin biosynthetic process"/>
    <property type="evidence" value="ECO:0007669"/>
    <property type="project" value="UniProtKB-KW"/>
</dbReference>
<organism evidence="8 9">
    <name type="scientific">Citreimonas salinaria</name>
    <dbReference type="NCBI Taxonomy" id="321339"/>
    <lineage>
        <taxon>Bacteria</taxon>
        <taxon>Pseudomonadati</taxon>
        <taxon>Pseudomonadota</taxon>
        <taxon>Alphaproteobacteria</taxon>
        <taxon>Rhodobacterales</taxon>
        <taxon>Roseobacteraceae</taxon>
        <taxon>Citreimonas</taxon>
    </lineage>
</organism>
<protein>
    <recommendedName>
        <fullName evidence="4">Tryptophan 2-monooxygenase</fullName>
        <ecNumber evidence="3">1.13.12.3</ecNumber>
    </recommendedName>
</protein>
<evidence type="ECO:0000313" key="8">
    <source>
        <dbReference type="EMBL" id="SDY67339.1"/>
    </source>
</evidence>
<dbReference type="InterPro" id="IPR050281">
    <property type="entry name" value="Flavin_monoamine_oxidase"/>
</dbReference>